<dbReference type="EMBL" id="FOEG01000001">
    <property type="protein sequence ID" value="SEO50574.1"/>
    <property type="molecule type" value="Genomic_DNA"/>
</dbReference>
<accession>A0A1H8Q9G5</accession>
<keyword evidence="3" id="KW-1185">Reference proteome</keyword>
<sequence length="207" mass="22706">MDESVHRAMARWPDVPAVYGYIGVNHRGDFLLQGHVVTHERTREFIHRNYGLDDQGRAFFQNGPQRAYADLEATPWIYRLMDDGQLRTHTGQPVTALREAGMTASGDVVIVTEHGPGLLHAQDLDQLADHLQSDMQPLDDALAALVAGSGAEVTLLLPAGRVPLHGLGDAPLPSRFGYTPQPEPDPNDPRSAVSTHRPAWRPATDTE</sequence>
<dbReference type="Pfam" id="PF11161">
    <property type="entry name" value="DUF2944"/>
    <property type="match status" value="1"/>
</dbReference>
<dbReference type="STRING" id="406100.SAMN04488052_101424"/>
<gene>
    <name evidence="2" type="ORF">SAMN04488052_101424</name>
</gene>
<evidence type="ECO:0000313" key="3">
    <source>
        <dbReference type="Proteomes" id="UP000199657"/>
    </source>
</evidence>
<dbReference type="RefSeq" id="WP_091639514.1">
    <property type="nucleotide sequence ID" value="NZ_FOEG01000001.1"/>
</dbReference>
<dbReference type="InterPro" id="IPR021332">
    <property type="entry name" value="DUF2944"/>
</dbReference>
<evidence type="ECO:0000313" key="2">
    <source>
        <dbReference type="EMBL" id="SEO50574.1"/>
    </source>
</evidence>
<reference evidence="2 3" key="1">
    <citation type="submission" date="2016-10" db="EMBL/GenBank/DDBJ databases">
        <authorList>
            <person name="de Groot N.N."/>
        </authorList>
    </citation>
    <scope>NUCLEOTIDE SEQUENCE [LARGE SCALE GENOMIC DNA]</scope>
    <source>
        <strain evidence="2 3">CGMCC 1.6291</strain>
    </source>
</reference>
<feature type="region of interest" description="Disordered" evidence="1">
    <location>
        <begin position="172"/>
        <end position="207"/>
    </location>
</feature>
<organism evidence="2 3">
    <name type="scientific">Aquisalimonas asiatica</name>
    <dbReference type="NCBI Taxonomy" id="406100"/>
    <lineage>
        <taxon>Bacteria</taxon>
        <taxon>Pseudomonadati</taxon>
        <taxon>Pseudomonadota</taxon>
        <taxon>Gammaproteobacteria</taxon>
        <taxon>Chromatiales</taxon>
        <taxon>Ectothiorhodospiraceae</taxon>
        <taxon>Aquisalimonas</taxon>
    </lineage>
</organism>
<protein>
    <recommendedName>
        <fullName evidence="4">DUF2946 family protein</fullName>
    </recommendedName>
</protein>
<dbReference type="AlphaFoldDB" id="A0A1H8Q9G5"/>
<evidence type="ECO:0000256" key="1">
    <source>
        <dbReference type="SAM" id="MobiDB-lite"/>
    </source>
</evidence>
<dbReference type="OrthoDB" id="7057642at2"/>
<evidence type="ECO:0008006" key="4">
    <source>
        <dbReference type="Google" id="ProtNLM"/>
    </source>
</evidence>
<name>A0A1H8Q9G5_9GAMM</name>
<dbReference type="Proteomes" id="UP000199657">
    <property type="component" value="Unassembled WGS sequence"/>
</dbReference>
<proteinExistence type="predicted"/>